<reference evidence="3 4" key="1">
    <citation type="journal article" date="2010" name="Nature">
        <title>The Ectocarpus genome and the independent evolution of multicellularity in brown algae.</title>
        <authorList>
            <person name="Cock J.M."/>
            <person name="Sterck L."/>
            <person name="Rouze P."/>
            <person name="Scornet D."/>
            <person name="Allen A.E."/>
            <person name="Amoutzias G."/>
            <person name="Anthouard V."/>
            <person name="Artiguenave F."/>
            <person name="Aury J.M."/>
            <person name="Badger J.H."/>
            <person name="Beszteri B."/>
            <person name="Billiau K."/>
            <person name="Bonnet E."/>
            <person name="Bothwell J.H."/>
            <person name="Bowler C."/>
            <person name="Boyen C."/>
            <person name="Brownlee C."/>
            <person name="Carrano C.J."/>
            <person name="Charrier B."/>
            <person name="Cho G.Y."/>
            <person name="Coelho S.M."/>
            <person name="Collen J."/>
            <person name="Corre E."/>
            <person name="Da Silva C."/>
            <person name="Delage L."/>
            <person name="Delaroque N."/>
            <person name="Dittami S.M."/>
            <person name="Doulbeau S."/>
            <person name="Elias M."/>
            <person name="Farnham G."/>
            <person name="Gachon C.M."/>
            <person name="Gschloessl B."/>
            <person name="Heesch S."/>
            <person name="Jabbari K."/>
            <person name="Jubin C."/>
            <person name="Kawai H."/>
            <person name="Kimura K."/>
            <person name="Kloareg B."/>
            <person name="Kupper F.C."/>
            <person name="Lang D."/>
            <person name="Le Bail A."/>
            <person name="Leblanc C."/>
            <person name="Lerouge P."/>
            <person name="Lohr M."/>
            <person name="Lopez P.J."/>
            <person name="Martens C."/>
            <person name="Maumus F."/>
            <person name="Michel G."/>
            <person name="Miranda-Saavedra D."/>
            <person name="Morales J."/>
            <person name="Moreau H."/>
            <person name="Motomura T."/>
            <person name="Nagasato C."/>
            <person name="Napoli C.A."/>
            <person name="Nelson D.R."/>
            <person name="Nyvall-Collen P."/>
            <person name="Peters A.F."/>
            <person name="Pommier C."/>
            <person name="Potin P."/>
            <person name="Poulain J."/>
            <person name="Quesneville H."/>
            <person name="Read B."/>
            <person name="Rensing S.A."/>
            <person name="Ritter A."/>
            <person name="Rousvoal S."/>
            <person name="Samanta M."/>
            <person name="Samson G."/>
            <person name="Schroeder D.C."/>
            <person name="Segurens B."/>
            <person name="Strittmatter M."/>
            <person name="Tonon T."/>
            <person name="Tregear J.W."/>
            <person name="Valentin K."/>
            <person name="von Dassow P."/>
            <person name="Yamagishi T."/>
            <person name="Van de Peer Y."/>
            <person name="Wincker P."/>
        </authorList>
    </citation>
    <scope>NUCLEOTIDE SEQUENCE [LARGE SCALE GENOMIC DNA]</scope>
    <source>
        <strain evidence="4">Ec32 / CCAP1310/4</strain>
    </source>
</reference>
<dbReference type="OrthoDB" id="20872at2759"/>
<dbReference type="SMART" id="SM00248">
    <property type="entry name" value="ANK"/>
    <property type="match status" value="4"/>
</dbReference>
<sequence>MKPTSGDGTGDHPLHVVKDPVVAVMFIAGGGDVNAKNEMGLKPLHMASNVGVASVLFANGACPFSRTNTGRSSIHWARNDSIARVLLARGVDANDRIDGIGDTPLMHALTLEMCKVLIEGGAMVDAVDSQGRTALLKMCESLGKAHKRDKDRYARIIEYLAREGASFEIMDTGGHGVQGLSGEQFEAVVLPIWKRTMVGNMQKVIEKQGLSHSAKVACRKNNIICMTMAMDGDVCDGIMAYV</sequence>
<dbReference type="InParanoid" id="D7FZH8"/>
<dbReference type="AlphaFoldDB" id="D7FZH8"/>
<protein>
    <submittedName>
        <fullName evidence="3">Ankyrin repeat protein</fullName>
    </submittedName>
</protein>
<proteinExistence type="predicted"/>
<evidence type="ECO:0000313" key="3">
    <source>
        <dbReference type="EMBL" id="CBJ32785.1"/>
    </source>
</evidence>
<dbReference type="STRING" id="2880.D7FZH8"/>
<dbReference type="Gene3D" id="1.25.40.20">
    <property type="entry name" value="Ankyrin repeat-containing domain"/>
    <property type="match status" value="1"/>
</dbReference>
<keyword evidence="2" id="KW-0040">ANK repeat</keyword>
<organism evidence="3 4">
    <name type="scientific">Ectocarpus siliculosus</name>
    <name type="common">Brown alga</name>
    <name type="synonym">Conferva siliculosa</name>
    <dbReference type="NCBI Taxonomy" id="2880"/>
    <lineage>
        <taxon>Eukaryota</taxon>
        <taxon>Sar</taxon>
        <taxon>Stramenopiles</taxon>
        <taxon>Ochrophyta</taxon>
        <taxon>PX clade</taxon>
        <taxon>Phaeophyceae</taxon>
        <taxon>Ectocarpales</taxon>
        <taxon>Ectocarpaceae</taxon>
        <taxon>Ectocarpus</taxon>
    </lineage>
</organism>
<accession>D7FZH8</accession>
<dbReference type="eggNOG" id="KOG4412">
    <property type="taxonomic scope" value="Eukaryota"/>
</dbReference>
<dbReference type="SUPFAM" id="SSF48403">
    <property type="entry name" value="Ankyrin repeat"/>
    <property type="match status" value="1"/>
</dbReference>
<gene>
    <name evidence="3" type="ORF">Esi_0373_0001</name>
</gene>
<keyword evidence="1" id="KW-0677">Repeat</keyword>
<dbReference type="Pfam" id="PF12796">
    <property type="entry name" value="Ank_2"/>
    <property type="match status" value="1"/>
</dbReference>
<dbReference type="InterPro" id="IPR050745">
    <property type="entry name" value="Multifunctional_regulatory"/>
</dbReference>
<dbReference type="InterPro" id="IPR036770">
    <property type="entry name" value="Ankyrin_rpt-contain_sf"/>
</dbReference>
<dbReference type="Proteomes" id="UP000002630">
    <property type="component" value="Unassembled WGS sequence"/>
</dbReference>
<keyword evidence="4" id="KW-1185">Reference proteome</keyword>
<dbReference type="PANTHER" id="PTHR24189">
    <property type="entry name" value="MYOTROPHIN"/>
    <property type="match status" value="1"/>
</dbReference>
<dbReference type="InterPro" id="IPR002110">
    <property type="entry name" value="Ankyrin_rpt"/>
</dbReference>
<evidence type="ECO:0000256" key="1">
    <source>
        <dbReference type="ARBA" id="ARBA00022737"/>
    </source>
</evidence>
<evidence type="ECO:0000256" key="2">
    <source>
        <dbReference type="ARBA" id="ARBA00023043"/>
    </source>
</evidence>
<evidence type="ECO:0000313" key="4">
    <source>
        <dbReference type="Proteomes" id="UP000002630"/>
    </source>
</evidence>
<name>D7FZH8_ECTSI</name>
<dbReference type="PANTHER" id="PTHR24189:SF50">
    <property type="entry name" value="ANKYRIN REPEAT AND SOCS BOX PROTEIN 2"/>
    <property type="match status" value="1"/>
</dbReference>
<dbReference type="EMBL" id="FN649760">
    <property type="protein sequence ID" value="CBJ32785.1"/>
    <property type="molecule type" value="Genomic_DNA"/>
</dbReference>